<dbReference type="EMBL" id="BAAALV010000007">
    <property type="protein sequence ID" value="GAA1922964.1"/>
    <property type="molecule type" value="Genomic_DNA"/>
</dbReference>
<dbReference type="SUPFAM" id="SSF161098">
    <property type="entry name" value="MetI-like"/>
    <property type="match status" value="1"/>
</dbReference>
<dbReference type="PROSITE" id="PS50928">
    <property type="entry name" value="ABC_TM1"/>
    <property type="match status" value="1"/>
</dbReference>
<reference evidence="11" key="1">
    <citation type="journal article" date="2019" name="Int. J. Syst. Evol. Microbiol.">
        <title>The Global Catalogue of Microorganisms (GCM) 10K type strain sequencing project: providing services to taxonomists for standard genome sequencing and annotation.</title>
        <authorList>
            <consortium name="The Broad Institute Genomics Platform"/>
            <consortium name="The Broad Institute Genome Sequencing Center for Infectious Disease"/>
            <person name="Wu L."/>
            <person name="Ma J."/>
        </authorList>
    </citation>
    <scope>NUCLEOTIDE SEQUENCE [LARGE SCALE GENOMIC DNA]</scope>
    <source>
        <strain evidence="11">JCM 13316</strain>
    </source>
</reference>
<evidence type="ECO:0000313" key="10">
    <source>
        <dbReference type="EMBL" id="GAA1922964.1"/>
    </source>
</evidence>
<dbReference type="InterPro" id="IPR035906">
    <property type="entry name" value="MetI-like_sf"/>
</dbReference>
<evidence type="ECO:0000259" key="9">
    <source>
        <dbReference type="PROSITE" id="PS50928"/>
    </source>
</evidence>
<keyword evidence="6 7" id="KW-0472">Membrane</keyword>
<keyword evidence="11" id="KW-1185">Reference proteome</keyword>
<evidence type="ECO:0000256" key="1">
    <source>
        <dbReference type="ARBA" id="ARBA00004651"/>
    </source>
</evidence>
<keyword evidence="2 7" id="KW-0813">Transport</keyword>
<protein>
    <submittedName>
        <fullName evidence="10">ABC transporter permease</fullName>
    </submittedName>
</protein>
<gene>
    <name evidence="10" type="ORF">GCM10009688_30070</name>
</gene>
<dbReference type="InterPro" id="IPR025966">
    <property type="entry name" value="OppC_N"/>
</dbReference>
<accession>A0ABP5AY75</accession>
<dbReference type="InterPro" id="IPR000515">
    <property type="entry name" value="MetI-like"/>
</dbReference>
<dbReference type="Pfam" id="PF00528">
    <property type="entry name" value="BPD_transp_1"/>
    <property type="match status" value="1"/>
</dbReference>
<dbReference type="RefSeq" id="WP_152228514.1">
    <property type="nucleotide sequence ID" value="NZ_BAAALV010000007.1"/>
</dbReference>
<dbReference type="PANTHER" id="PTHR43386">
    <property type="entry name" value="OLIGOPEPTIDE TRANSPORT SYSTEM PERMEASE PROTEIN APPC"/>
    <property type="match status" value="1"/>
</dbReference>
<dbReference type="Proteomes" id="UP001500784">
    <property type="component" value="Unassembled WGS sequence"/>
</dbReference>
<feature type="transmembrane region" description="Helical" evidence="7">
    <location>
        <begin position="42"/>
        <end position="64"/>
    </location>
</feature>
<dbReference type="Gene3D" id="1.10.3720.10">
    <property type="entry name" value="MetI-like"/>
    <property type="match status" value="1"/>
</dbReference>
<evidence type="ECO:0000256" key="4">
    <source>
        <dbReference type="ARBA" id="ARBA00022692"/>
    </source>
</evidence>
<feature type="transmembrane region" description="Helical" evidence="7">
    <location>
        <begin position="225"/>
        <end position="254"/>
    </location>
</feature>
<comment type="caution">
    <text evidence="10">The sequence shown here is derived from an EMBL/GenBank/DDBJ whole genome shotgun (WGS) entry which is preliminary data.</text>
</comment>
<dbReference type="InterPro" id="IPR050366">
    <property type="entry name" value="BP-dependent_transpt_permease"/>
</dbReference>
<evidence type="ECO:0000256" key="2">
    <source>
        <dbReference type="ARBA" id="ARBA00022448"/>
    </source>
</evidence>
<comment type="subcellular location">
    <subcellularLocation>
        <location evidence="1 7">Cell membrane</location>
        <topology evidence="1 7">Multi-pass membrane protein</topology>
    </subcellularLocation>
</comment>
<evidence type="ECO:0000256" key="7">
    <source>
        <dbReference type="RuleBase" id="RU363032"/>
    </source>
</evidence>
<dbReference type="CDD" id="cd06261">
    <property type="entry name" value="TM_PBP2"/>
    <property type="match status" value="1"/>
</dbReference>
<feature type="region of interest" description="Disordered" evidence="8">
    <location>
        <begin position="1"/>
        <end position="27"/>
    </location>
</feature>
<feature type="transmembrane region" description="Helical" evidence="7">
    <location>
        <begin position="274"/>
        <end position="293"/>
    </location>
</feature>
<evidence type="ECO:0000256" key="3">
    <source>
        <dbReference type="ARBA" id="ARBA00022475"/>
    </source>
</evidence>
<evidence type="ECO:0000256" key="6">
    <source>
        <dbReference type="ARBA" id="ARBA00023136"/>
    </source>
</evidence>
<dbReference type="Pfam" id="PF12911">
    <property type="entry name" value="OppC_N"/>
    <property type="match status" value="1"/>
</dbReference>
<name>A0ABP5AY75_9MICC</name>
<keyword evidence="3" id="KW-1003">Cell membrane</keyword>
<dbReference type="PANTHER" id="PTHR43386:SF1">
    <property type="entry name" value="D,D-DIPEPTIDE TRANSPORT SYSTEM PERMEASE PROTEIN DDPC-RELATED"/>
    <property type="match status" value="1"/>
</dbReference>
<feature type="transmembrane region" description="Helical" evidence="7">
    <location>
        <begin position="112"/>
        <end position="136"/>
    </location>
</feature>
<proteinExistence type="inferred from homology"/>
<sequence length="318" mass="33268">MTVMTPPPAAAAAAPVSAEGKPRPKAPSRFREVTSAVFSGWAARISGAALLLLACCALFADFLAPFDPREQDLLRINLAPAWLGGPAEHLLGTDALGRDIASRLLYGLRLSLVIGLSAATIAACLGLLLGVLAGYYEKVLGTVLLRLADVQLALPFAAVGIALSAVVGSGAVMLIVFLGYWGWTTFSRVIVSTVAQVRRVDYVTAARTYGASAPRIMFRHVLPSVISPVVVLWTNMAGILTLAESGLSLLGLGVQPPEFTLGSMLADGQTDLRLAPWAAIAPGAVLMVILLTFNTFGDSLRDALTPGSPKSKHDPELS</sequence>
<feature type="domain" description="ABC transmembrane type-1" evidence="9">
    <location>
        <begin position="108"/>
        <end position="297"/>
    </location>
</feature>
<comment type="similarity">
    <text evidence="7">Belongs to the binding-protein-dependent transport system permease family.</text>
</comment>
<evidence type="ECO:0000256" key="8">
    <source>
        <dbReference type="SAM" id="MobiDB-lite"/>
    </source>
</evidence>
<keyword evidence="4 7" id="KW-0812">Transmembrane</keyword>
<feature type="transmembrane region" description="Helical" evidence="7">
    <location>
        <begin position="156"/>
        <end position="181"/>
    </location>
</feature>
<evidence type="ECO:0000256" key="5">
    <source>
        <dbReference type="ARBA" id="ARBA00022989"/>
    </source>
</evidence>
<keyword evidence="5 7" id="KW-1133">Transmembrane helix</keyword>
<organism evidence="10 11">
    <name type="scientific">Arthrobacter gandavensis</name>
    <dbReference type="NCBI Taxonomy" id="169960"/>
    <lineage>
        <taxon>Bacteria</taxon>
        <taxon>Bacillati</taxon>
        <taxon>Actinomycetota</taxon>
        <taxon>Actinomycetes</taxon>
        <taxon>Micrococcales</taxon>
        <taxon>Micrococcaceae</taxon>
        <taxon>Arthrobacter</taxon>
    </lineage>
</organism>
<evidence type="ECO:0000313" key="11">
    <source>
        <dbReference type="Proteomes" id="UP001500784"/>
    </source>
</evidence>